<dbReference type="RefSeq" id="WP_148868939.1">
    <property type="nucleotide sequence ID" value="NZ_VNIA01000001.1"/>
</dbReference>
<dbReference type="PANTHER" id="PTHR40980:SF4">
    <property type="entry name" value="TONB-DEPENDENT RECEPTOR-LIKE BETA-BARREL DOMAIN-CONTAINING PROTEIN"/>
    <property type="match status" value="1"/>
</dbReference>
<evidence type="ECO:0000256" key="7">
    <source>
        <dbReference type="PROSITE-ProRule" id="PRU01360"/>
    </source>
</evidence>
<evidence type="ECO:0000256" key="4">
    <source>
        <dbReference type="ARBA" id="ARBA00022692"/>
    </source>
</evidence>
<protein>
    <submittedName>
        <fullName evidence="10">Outer membrane receptor protein involved in Fe transport</fullName>
    </submittedName>
</protein>
<feature type="signal peptide" evidence="8">
    <location>
        <begin position="1"/>
        <end position="24"/>
    </location>
</feature>
<proteinExistence type="inferred from homology"/>
<feature type="domain" description="Outer membrane protein beta-barrel" evidence="9">
    <location>
        <begin position="379"/>
        <end position="783"/>
    </location>
</feature>
<dbReference type="SUPFAM" id="SSF49464">
    <property type="entry name" value="Carboxypeptidase regulatory domain-like"/>
    <property type="match status" value="1"/>
</dbReference>
<dbReference type="OrthoDB" id="606851at2"/>
<dbReference type="InterPro" id="IPR036942">
    <property type="entry name" value="Beta-barrel_TonB_sf"/>
</dbReference>
<accession>A0A5S5DYS1</accession>
<dbReference type="EMBL" id="VNIA01000001">
    <property type="protein sequence ID" value="TYQ00187.1"/>
    <property type="molecule type" value="Genomic_DNA"/>
</dbReference>
<dbReference type="Gene3D" id="2.40.170.20">
    <property type="entry name" value="TonB-dependent receptor, beta-barrel domain"/>
    <property type="match status" value="1"/>
</dbReference>
<evidence type="ECO:0000256" key="8">
    <source>
        <dbReference type="SAM" id="SignalP"/>
    </source>
</evidence>
<keyword evidence="5 7" id="KW-0472">Membrane</keyword>
<evidence type="ECO:0000313" key="11">
    <source>
        <dbReference type="Proteomes" id="UP000323136"/>
    </source>
</evidence>
<dbReference type="AlphaFoldDB" id="A0A5S5DYS1"/>
<feature type="chain" id="PRO_5024373618" evidence="8">
    <location>
        <begin position="25"/>
        <end position="801"/>
    </location>
</feature>
<dbReference type="InterPro" id="IPR039426">
    <property type="entry name" value="TonB-dep_rcpt-like"/>
</dbReference>
<organism evidence="10 11">
    <name type="scientific">Tenacibaculum adriaticum</name>
    <dbReference type="NCBI Taxonomy" id="413713"/>
    <lineage>
        <taxon>Bacteria</taxon>
        <taxon>Pseudomonadati</taxon>
        <taxon>Bacteroidota</taxon>
        <taxon>Flavobacteriia</taxon>
        <taxon>Flavobacteriales</taxon>
        <taxon>Flavobacteriaceae</taxon>
        <taxon>Tenacibaculum</taxon>
    </lineage>
</organism>
<dbReference type="Pfam" id="PF14905">
    <property type="entry name" value="OMP_b-brl_3"/>
    <property type="match status" value="1"/>
</dbReference>
<keyword evidence="10" id="KW-0675">Receptor</keyword>
<evidence type="ECO:0000256" key="5">
    <source>
        <dbReference type="ARBA" id="ARBA00023136"/>
    </source>
</evidence>
<evidence type="ECO:0000259" key="9">
    <source>
        <dbReference type="Pfam" id="PF14905"/>
    </source>
</evidence>
<evidence type="ECO:0000256" key="6">
    <source>
        <dbReference type="ARBA" id="ARBA00023237"/>
    </source>
</evidence>
<name>A0A5S5DYS1_9FLAO</name>
<keyword evidence="11" id="KW-1185">Reference proteome</keyword>
<dbReference type="Proteomes" id="UP000323136">
    <property type="component" value="Unassembled WGS sequence"/>
</dbReference>
<dbReference type="Gene3D" id="2.170.130.10">
    <property type="entry name" value="TonB-dependent receptor, plug domain"/>
    <property type="match status" value="1"/>
</dbReference>
<comment type="similarity">
    <text evidence="7">Belongs to the TonB-dependent receptor family.</text>
</comment>
<keyword evidence="2 7" id="KW-0813">Transport</keyword>
<dbReference type="PANTHER" id="PTHR40980">
    <property type="entry name" value="PLUG DOMAIN-CONTAINING PROTEIN"/>
    <property type="match status" value="1"/>
</dbReference>
<keyword evidence="4 7" id="KW-0812">Transmembrane</keyword>
<evidence type="ECO:0000256" key="2">
    <source>
        <dbReference type="ARBA" id="ARBA00022448"/>
    </source>
</evidence>
<dbReference type="InterPro" id="IPR037066">
    <property type="entry name" value="Plug_dom_sf"/>
</dbReference>
<gene>
    <name evidence="10" type="ORF">C7447_101797</name>
</gene>
<comment type="caution">
    <text evidence="10">The sequence shown here is derived from an EMBL/GenBank/DDBJ whole genome shotgun (WGS) entry which is preliminary data.</text>
</comment>
<reference evidence="10 11" key="1">
    <citation type="submission" date="2019-07" db="EMBL/GenBank/DDBJ databases">
        <title>Genomic Encyclopedia of Type Strains, Phase IV (KMG-IV): sequencing the most valuable type-strain genomes for metagenomic binning, comparative biology and taxonomic classification.</title>
        <authorList>
            <person name="Goeker M."/>
        </authorList>
    </citation>
    <scope>NUCLEOTIDE SEQUENCE [LARGE SCALE GENOMIC DNA]</scope>
    <source>
        <strain evidence="10 11">DSM 18961</strain>
    </source>
</reference>
<evidence type="ECO:0000256" key="3">
    <source>
        <dbReference type="ARBA" id="ARBA00022452"/>
    </source>
</evidence>
<keyword evidence="8" id="KW-0732">Signal</keyword>
<keyword evidence="3 7" id="KW-1134">Transmembrane beta strand</keyword>
<evidence type="ECO:0000313" key="10">
    <source>
        <dbReference type="EMBL" id="TYQ00187.1"/>
    </source>
</evidence>
<dbReference type="SUPFAM" id="SSF56935">
    <property type="entry name" value="Porins"/>
    <property type="match status" value="1"/>
</dbReference>
<comment type="subcellular location">
    <subcellularLocation>
        <location evidence="1 7">Cell outer membrane</location>
        <topology evidence="1 7">Multi-pass membrane protein</topology>
    </subcellularLocation>
</comment>
<dbReference type="GO" id="GO:0009279">
    <property type="term" value="C:cell outer membrane"/>
    <property type="evidence" value="ECO:0007669"/>
    <property type="project" value="UniProtKB-SubCell"/>
</dbReference>
<keyword evidence="6 7" id="KW-0998">Cell outer membrane</keyword>
<dbReference type="Pfam" id="PF13715">
    <property type="entry name" value="CarbopepD_reg_2"/>
    <property type="match status" value="1"/>
</dbReference>
<dbReference type="PROSITE" id="PS52016">
    <property type="entry name" value="TONB_DEPENDENT_REC_3"/>
    <property type="match status" value="1"/>
</dbReference>
<dbReference type="InterPro" id="IPR008969">
    <property type="entry name" value="CarboxyPept-like_regulatory"/>
</dbReference>
<evidence type="ECO:0000256" key="1">
    <source>
        <dbReference type="ARBA" id="ARBA00004571"/>
    </source>
</evidence>
<dbReference type="InterPro" id="IPR041700">
    <property type="entry name" value="OMP_b-brl_3"/>
</dbReference>
<sequence>MTKLKNLIILLTTILLGYTNTIDAQTEGKITGKVFDHATNNPIEYATIGVFYSSDKSLATGTITDEKGDFTIPNLKIDTYYFEVSFIGYKTQIIENVSIKNATPLDLGTIYLEVDAAQLDEVVINAESRSIDYQIDKKVISVNKELSSASMTAVEVLENTPSIRVDIDGNVLLRGSSGFRVLIDGKPTVLEPSDALKQMPASLIKNIEIITNPSSKYVPDGTGGIINIITKKNRSIGTSSLANLRVGSFGTYGADVLLNYRKGKSNFYISGDYGKRYNRNEYNSERRTILNDTITTISSRGKAEDIDGGWSIRSGWDWDISDNDVFSISARLGDWQTEGDSEANYITSQNPITTILNENTTGYWDRGGLFFNITSNYEHQFSEEGEELAFQINYNTRDVDEQTTSFLYNENNTIINGSRITEVGPTGIWDIRLDYTKPFGEDYILELGSQVRLGTGNDDIMIYEYDDTLNELTLQPERNNDIDYSRDIFSLYSVFKGRYKGLGYQAGLRGEYTNRDIGSSTVATSTTVDRFDLFPSVHLSYDISDDNQIMTNYSRRINRPRSWFFEPFVTWTDLFNVRQGNPSILPEYIDSFELNFIKNWEKRRMSVETYYRVTHNKINRITSVYQEGVLLSTLENVGTDYALGIEAMYNIKPTNWWEMNLTGNTYNYKIEGQLSNSNESFENTSFNWSSRMSNTFSVFKSTKLQVDGNYNSQTVTSQGEEEDYYTINLGIRSDFLDNKLSLSAQVRDVFATNRRTSIVENPTLYNYHSQLSNAPNVSLTLSYKFNNYKVKEEEEGIDDDF</sequence>
<dbReference type="Gene3D" id="2.60.40.1120">
    <property type="entry name" value="Carboxypeptidase-like, regulatory domain"/>
    <property type="match status" value="1"/>
</dbReference>